<accession>A0A848M3U6</accession>
<keyword evidence="3" id="KW-1185">Reference proteome</keyword>
<dbReference type="RefSeq" id="WP_169503719.1">
    <property type="nucleotide sequence ID" value="NZ_JABBPN010000003.1"/>
</dbReference>
<evidence type="ECO:0000256" key="1">
    <source>
        <dbReference type="SAM" id="MobiDB-lite"/>
    </source>
</evidence>
<proteinExistence type="predicted"/>
<feature type="compositionally biased region" description="Polar residues" evidence="1">
    <location>
        <begin position="1"/>
        <end position="11"/>
    </location>
</feature>
<organism evidence="2 3">
    <name type="scientific">Paenibacillus lemnae</name>
    <dbReference type="NCBI Taxonomy" id="1330551"/>
    <lineage>
        <taxon>Bacteria</taxon>
        <taxon>Bacillati</taxon>
        <taxon>Bacillota</taxon>
        <taxon>Bacilli</taxon>
        <taxon>Bacillales</taxon>
        <taxon>Paenibacillaceae</taxon>
        <taxon>Paenibacillus</taxon>
    </lineage>
</organism>
<gene>
    <name evidence="2" type="ORF">HII30_03880</name>
</gene>
<dbReference type="Proteomes" id="UP000565468">
    <property type="component" value="Unassembled WGS sequence"/>
</dbReference>
<dbReference type="AlphaFoldDB" id="A0A848M3U6"/>
<feature type="region of interest" description="Disordered" evidence="1">
    <location>
        <begin position="1"/>
        <end position="30"/>
    </location>
</feature>
<sequence>MKTQKFPNNQVVVRGGESSPETLKKACAKDVRNKRGHISARSILKNRRVDFLAESSPFPNGTISFISVGEVRGLINIQDHWDVIDDPSSSPNHVAILCPYDQLTDKQAADLSENFMLLTNYWRK</sequence>
<evidence type="ECO:0000313" key="2">
    <source>
        <dbReference type="EMBL" id="NMO94929.1"/>
    </source>
</evidence>
<name>A0A848M3U6_PAELE</name>
<evidence type="ECO:0000313" key="3">
    <source>
        <dbReference type="Proteomes" id="UP000565468"/>
    </source>
</evidence>
<reference evidence="2 3" key="1">
    <citation type="submission" date="2020-04" db="EMBL/GenBank/DDBJ databases">
        <title>Paenibacillus algicola sp. nov., a novel marine bacterium producing alginate lyase.</title>
        <authorList>
            <person name="Huang H."/>
        </authorList>
    </citation>
    <scope>NUCLEOTIDE SEQUENCE [LARGE SCALE GENOMIC DNA]</scope>
    <source>
        <strain evidence="2 3">L7-75</strain>
    </source>
</reference>
<dbReference type="EMBL" id="JABBPN010000003">
    <property type="protein sequence ID" value="NMO94929.1"/>
    <property type="molecule type" value="Genomic_DNA"/>
</dbReference>
<comment type="caution">
    <text evidence="2">The sequence shown here is derived from an EMBL/GenBank/DDBJ whole genome shotgun (WGS) entry which is preliminary data.</text>
</comment>
<protein>
    <submittedName>
        <fullName evidence="2">Uncharacterized protein</fullName>
    </submittedName>
</protein>